<feature type="transmembrane region" description="Helical" evidence="7">
    <location>
        <begin position="57"/>
        <end position="74"/>
    </location>
</feature>
<keyword evidence="3" id="KW-0813">Transport</keyword>
<evidence type="ECO:0000256" key="1">
    <source>
        <dbReference type="ARBA" id="ARBA00004141"/>
    </source>
</evidence>
<dbReference type="InterPro" id="IPR011701">
    <property type="entry name" value="MFS"/>
</dbReference>
<dbReference type="GO" id="GO:0022857">
    <property type="term" value="F:transmembrane transporter activity"/>
    <property type="evidence" value="ECO:0007669"/>
    <property type="project" value="InterPro"/>
</dbReference>
<dbReference type="Pfam" id="PF07690">
    <property type="entry name" value="MFS_1"/>
    <property type="match status" value="1"/>
</dbReference>
<keyword evidence="4 7" id="KW-0812">Transmembrane</keyword>
<comment type="subcellular location">
    <subcellularLocation>
        <location evidence="1">Membrane</location>
        <topology evidence="1">Multi-pass membrane protein</topology>
    </subcellularLocation>
</comment>
<keyword evidence="6 7" id="KW-0472">Membrane</keyword>
<dbReference type="OMA" id="PYFFLRN"/>
<dbReference type="STRING" id="454130.A0A0U5GL49"/>
<dbReference type="EMBL" id="CDMC01000028">
    <property type="protein sequence ID" value="CEL11566.1"/>
    <property type="molecule type" value="Genomic_DNA"/>
</dbReference>
<feature type="transmembrane region" description="Helical" evidence="7">
    <location>
        <begin position="333"/>
        <end position="351"/>
    </location>
</feature>
<evidence type="ECO:0000256" key="7">
    <source>
        <dbReference type="SAM" id="Phobius"/>
    </source>
</evidence>
<reference evidence="9" key="1">
    <citation type="journal article" date="2016" name="Genome Announc.">
        <title>Draft genome sequences of fungus Aspergillus calidoustus.</title>
        <authorList>
            <person name="Horn F."/>
            <person name="Linde J."/>
            <person name="Mattern D.J."/>
            <person name="Walther G."/>
            <person name="Guthke R."/>
            <person name="Scherlach K."/>
            <person name="Martin K."/>
            <person name="Brakhage A.A."/>
            <person name="Petzke L."/>
            <person name="Valiante V."/>
        </authorList>
    </citation>
    <scope>NUCLEOTIDE SEQUENCE [LARGE SCALE GENOMIC DNA]</scope>
    <source>
        <strain evidence="9">SF006504</strain>
    </source>
</reference>
<accession>A0A0U5GL49</accession>
<evidence type="ECO:0000313" key="9">
    <source>
        <dbReference type="Proteomes" id="UP000054771"/>
    </source>
</evidence>
<evidence type="ECO:0000256" key="2">
    <source>
        <dbReference type="ARBA" id="ARBA00008335"/>
    </source>
</evidence>
<feature type="transmembrane region" description="Helical" evidence="7">
    <location>
        <begin position="363"/>
        <end position="381"/>
    </location>
</feature>
<feature type="transmembrane region" description="Helical" evidence="7">
    <location>
        <begin position="453"/>
        <end position="474"/>
    </location>
</feature>
<dbReference type="InterPro" id="IPR036259">
    <property type="entry name" value="MFS_trans_sf"/>
</dbReference>
<dbReference type="FunFam" id="1.20.1250.20:FF:000057">
    <property type="entry name" value="MFS general substrate transporter"/>
    <property type="match status" value="1"/>
</dbReference>
<comment type="similarity">
    <text evidence="2">Belongs to the major facilitator superfamily.</text>
</comment>
<evidence type="ECO:0000313" key="8">
    <source>
        <dbReference type="EMBL" id="CEL11566.1"/>
    </source>
</evidence>
<sequence>MTSTDRKPPSDDGDAKATLEALEEVSEADRLLALFPVLQDKTPEELEKLNKAVLRKLDWWFLPCVTMMLLMSYLDRINVSNARLAGMQEDLGMDDTTWSAGISLFYVGYIISQVPANVFIAKGKPSVLMPSIMLAWSAVTICMPALTTGWGFCLCRFLVGVTEGPFVPAVSLLTSSWYTRQESPLRMGIWHAGNIISNVFSGLLAAGILTNMDGIANLRAWQWFILLEGIVSVTVALVAYRFIPNFPDNTSSRWFNEEEAAMAQYRQAVSAGGIMEGSEGEGDYWGGVILAAKDPFTWFFAAIHFSLIIGQSFKDFFPSIVQTLGFSEVITYLVQAPPYVIAYFATLVISWSSGRLGEHCWHIIVPILVALGGAVLMISTLNVGARYFSLILLCTGPFVGLNIQISWETTVVPRPRTKRAALIAIANCVSSVSHWFTPYFFLRSQEPRYQTGGGIIIAGCGLTAIFCLAARWWCARKNKHLDEAEAISGNVTEWRFAK</sequence>
<feature type="transmembrane region" description="Helical" evidence="7">
    <location>
        <begin position="132"/>
        <end position="151"/>
    </location>
</feature>
<dbReference type="PANTHER" id="PTHR43791">
    <property type="entry name" value="PERMEASE-RELATED"/>
    <property type="match status" value="1"/>
</dbReference>
<proteinExistence type="inferred from homology"/>
<feature type="transmembrane region" description="Helical" evidence="7">
    <location>
        <begin position="221"/>
        <end position="243"/>
    </location>
</feature>
<dbReference type="OrthoDB" id="2250022at2759"/>
<dbReference type="AlphaFoldDB" id="A0A0U5GL49"/>
<dbReference type="PANTHER" id="PTHR43791:SF13">
    <property type="entry name" value="MAJOR FACILITATOR SUPERFAMILY (MFS) PROFILE DOMAIN-CONTAINING PROTEIN"/>
    <property type="match status" value="1"/>
</dbReference>
<dbReference type="Proteomes" id="UP000054771">
    <property type="component" value="Unassembled WGS sequence"/>
</dbReference>
<feature type="transmembrane region" description="Helical" evidence="7">
    <location>
        <begin position="419"/>
        <end position="441"/>
    </location>
</feature>
<gene>
    <name evidence="8" type="ORF">ASPCAL14667</name>
</gene>
<feature type="transmembrane region" description="Helical" evidence="7">
    <location>
        <begin position="189"/>
        <end position="209"/>
    </location>
</feature>
<keyword evidence="9" id="KW-1185">Reference proteome</keyword>
<evidence type="ECO:0000256" key="3">
    <source>
        <dbReference type="ARBA" id="ARBA00022448"/>
    </source>
</evidence>
<name>A0A0U5GL49_ASPCI</name>
<keyword evidence="5 7" id="KW-1133">Transmembrane helix</keyword>
<dbReference type="SUPFAM" id="SSF103473">
    <property type="entry name" value="MFS general substrate transporter"/>
    <property type="match status" value="1"/>
</dbReference>
<feature type="transmembrane region" description="Helical" evidence="7">
    <location>
        <begin position="387"/>
        <end position="407"/>
    </location>
</feature>
<feature type="transmembrane region" description="Helical" evidence="7">
    <location>
        <begin position="98"/>
        <end position="120"/>
    </location>
</feature>
<organism evidence="8 9">
    <name type="scientific">Aspergillus calidoustus</name>
    <dbReference type="NCBI Taxonomy" id="454130"/>
    <lineage>
        <taxon>Eukaryota</taxon>
        <taxon>Fungi</taxon>
        <taxon>Dikarya</taxon>
        <taxon>Ascomycota</taxon>
        <taxon>Pezizomycotina</taxon>
        <taxon>Eurotiomycetes</taxon>
        <taxon>Eurotiomycetidae</taxon>
        <taxon>Eurotiales</taxon>
        <taxon>Aspergillaceae</taxon>
        <taxon>Aspergillus</taxon>
        <taxon>Aspergillus subgen. Nidulantes</taxon>
    </lineage>
</organism>
<dbReference type="FunFam" id="1.20.1250.20:FF:000013">
    <property type="entry name" value="MFS general substrate transporter"/>
    <property type="match status" value="1"/>
</dbReference>
<protein>
    <submittedName>
        <fullName evidence="8">Putative Vitamin H transporter</fullName>
    </submittedName>
</protein>
<dbReference type="Gene3D" id="1.20.1250.20">
    <property type="entry name" value="MFS general substrate transporter like domains"/>
    <property type="match status" value="2"/>
</dbReference>
<evidence type="ECO:0000256" key="4">
    <source>
        <dbReference type="ARBA" id="ARBA00022692"/>
    </source>
</evidence>
<evidence type="ECO:0000256" key="6">
    <source>
        <dbReference type="ARBA" id="ARBA00023136"/>
    </source>
</evidence>
<dbReference type="GO" id="GO:0016020">
    <property type="term" value="C:membrane"/>
    <property type="evidence" value="ECO:0007669"/>
    <property type="project" value="UniProtKB-SubCell"/>
</dbReference>
<evidence type="ECO:0000256" key="5">
    <source>
        <dbReference type="ARBA" id="ARBA00022989"/>
    </source>
</evidence>